<feature type="domain" description="SWIM-type" evidence="2">
    <location>
        <begin position="30"/>
        <end position="75"/>
    </location>
</feature>
<dbReference type="InterPro" id="IPR007527">
    <property type="entry name" value="Znf_SWIM"/>
</dbReference>
<organism evidence="3">
    <name type="scientific">uncultured marine thaumarchaeote KM3_62_E02</name>
    <dbReference type="NCBI Taxonomy" id="1456216"/>
    <lineage>
        <taxon>Archaea</taxon>
        <taxon>Nitrososphaerota</taxon>
        <taxon>environmental samples</taxon>
    </lineage>
</organism>
<evidence type="ECO:0000256" key="1">
    <source>
        <dbReference type="PROSITE-ProRule" id="PRU00325"/>
    </source>
</evidence>
<keyword evidence="1" id="KW-0479">Metal-binding</keyword>
<evidence type="ECO:0000259" key="2">
    <source>
        <dbReference type="PROSITE" id="PS50966"/>
    </source>
</evidence>
<dbReference type="GO" id="GO:0008270">
    <property type="term" value="F:zinc ion binding"/>
    <property type="evidence" value="ECO:0007669"/>
    <property type="project" value="UniProtKB-KW"/>
</dbReference>
<sequence length="100" mass="11926">MNEKSKKMNDIISQNRVKLHLFETSQREIWTIVGKEKEHWIDPVLNFCSCYGYYFGMLKNKKPCYHLASIHIAKQENKFETIKFSDEEYDNFISGILDDL</sequence>
<keyword evidence="1" id="KW-0862">Zinc</keyword>
<name>A0A075HGD7_9ARCH</name>
<proteinExistence type="predicted"/>
<dbReference type="EMBL" id="KF900974">
    <property type="protein sequence ID" value="AIF13472.1"/>
    <property type="molecule type" value="Genomic_DNA"/>
</dbReference>
<dbReference type="GO" id="GO:0000724">
    <property type="term" value="P:double-strand break repair via homologous recombination"/>
    <property type="evidence" value="ECO:0007669"/>
    <property type="project" value="TreeGrafter"/>
</dbReference>
<keyword evidence="1" id="KW-0863">Zinc-finger</keyword>
<dbReference type="PROSITE" id="PS50966">
    <property type="entry name" value="ZF_SWIM"/>
    <property type="match status" value="1"/>
</dbReference>
<dbReference type="PANTHER" id="PTHR28498:SF1">
    <property type="entry name" value="ZINC FINGER SWIM DOMAIN-CONTAINING PROTEIN 7"/>
    <property type="match status" value="1"/>
</dbReference>
<dbReference type="PANTHER" id="PTHR28498">
    <property type="entry name" value="ZINC FINGER SWIM DOMAIN-CONTAINING PROTEIN 7"/>
    <property type="match status" value="1"/>
</dbReference>
<protein>
    <recommendedName>
        <fullName evidence="2">SWIM-type domain-containing protein</fullName>
    </recommendedName>
</protein>
<accession>A0A075HGD7</accession>
<reference evidence="3" key="1">
    <citation type="journal article" date="2014" name="Genome Biol. Evol.">
        <title>Pangenome evidence for extensive interdomain horizontal transfer affecting lineage core and shell genes in uncultured planktonic thaumarchaeota and euryarchaeota.</title>
        <authorList>
            <person name="Deschamps P."/>
            <person name="Zivanovic Y."/>
            <person name="Moreira D."/>
            <person name="Rodriguez-Valera F."/>
            <person name="Lopez-Garcia P."/>
        </authorList>
    </citation>
    <scope>NUCLEOTIDE SEQUENCE</scope>
</reference>
<evidence type="ECO:0000313" key="3">
    <source>
        <dbReference type="EMBL" id="AIF13472.1"/>
    </source>
</evidence>
<dbReference type="AlphaFoldDB" id="A0A075HGD7"/>